<dbReference type="PANTHER" id="PTHR46268">
    <property type="entry name" value="STRESS RESPONSE PROTEIN NHAX"/>
    <property type="match status" value="1"/>
</dbReference>
<organism evidence="4">
    <name type="scientific">Candidatus Methanogaster sp. ANME-2c ERB4</name>
    <dbReference type="NCBI Taxonomy" id="2759911"/>
    <lineage>
        <taxon>Archaea</taxon>
        <taxon>Methanobacteriati</taxon>
        <taxon>Methanobacteriota</taxon>
        <taxon>Stenosarchaea group</taxon>
        <taxon>Methanomicrobia</taxon>
        <taxon>Methanosarcinales</taxon>
        <taxon>ANME-2 cluster</taxon>
        <taxon>Candidatus Methanogasteraceae</taxon>
        <taxon>Candidatus Methanogaster</taxon>
    </lineage>
</organism>
<dbReference type="EMBL" id="MT631377">
    <property type="protein sequence ID" value="QNO49319.1"/>
    <property type="molecule type" value="Genomic_DNA"/>
</dbReference>
<evidence type="ECO:0000313" key="4">
    <source>
        <dbReference type="EMBL" id="QNO49429.1"/>
    </source>
</evidence>
<proteinExistence type="inferred from homology"/>
<dbReference type="SUPFAM" id="SSF52402">
    <property type="entry name" value="Adenine nucleotide alpha hydrolases-like"/>
    <property type="match status" value="2"/>
</dbReference>
<dbReference type="Gene3D" id="3.40.50.620">
    <property type="entry name" value="HUPs"/>
    <property type="match status" value="2"/>
</dbReference>
<dbReference type="PRINTS" id="PR01438">
    <property type="entry name" value="UNVRSLSTRESS"/>
</dbReference>
<evidence type="ECO:0000313" key="3">
    <source>
        <dbReference type="EMBL" id="QNO49319.1"/>
    </source>
</evidence>
<dbReference type="InterPro" id="IPR006016">
    <property type="entry name" value="UspA"/>
</dbReference>
<sequence length="312" mass="33731">MVRFQYLVPVDGSVQSDAAVVHAARFTEIYGAELTIIHVVDSGVYKDPDIVERMETTGEMYLERARKTAEEYGATVKSTKVLVGYPFDEIINEAAEIDASVIFIGATGISHSGHIGAVASRVLRGAECHVMLVRGDIPATGYKNILIPTDGSKDAEYAAQSGLSIAKRFHAKVAACNIVDTSRIVETRVVTAAGVGAGRHYGDIIKLPESAIKKMRQRMLDESAKIADRVKEIAESKGVDAKVVMRDGKPAPEILKIVRDEDIDLVVIGYTGKKTISKLLIGSISEKVVSTAPCSVIIVRGSRMERVIPVHE</sequence>
<reference evidence="4" key="1">
    <citation type="submission" date="2020-06" db="EMBL/GenBank/DDBJ databases">
        <title>Unique genomic features of the anaerobic methanotrophic archaea.</title>
        <authorList>
            <person name="Chadwick G.L."/>
            <person name="Skennerton C.T."/>
            <person name="Laso-Perez R."/>
            <person name="Leu A.O."/>
            <person name="Speth D.R."/>
            <person name="Yu H."/>
            <person name="Morgan-Lang C."/>
            <person name="Hatzenpichler R."/>
            <person name="Goudeau D."/>
            <person name="Malmstrom R."/>
            <person name="Brazelton W.J."/>
            <person name="Woyke T."/>
            <person name="Hallam S.J."/>
            <person name="Tyson G.W."/>
            <person name="Wegener G."/>
            <person name="Boetius A."/>
            <person name="Orphan V."/>
        </authorList>
    </citation>
    <scope>NUCLEOTIDE SEQUENCE</scope>
</reference>
<name>A0A7G9YN45_9EURY</name>
<gene>
    <name evidence="3" type="ORF">HONBAIEO_00013</name>
    <name evidence="4" type="ORF">JHKIABMC_00035</name>
</gene>
<dbReference type="InterPro" id="IPR006015">
    <property type="entry name" value="Universal_stress_UspA"/>
</dbReference>
<dbReference type="CDD" id="cd00293">
    <property type="entry name" value="USP-like"/>
    <property type="match status" value="2"/>
</dbReference>
<evidence type="ECO:0000259" key="2">
    <source>
        <dbReference type="Pfam" id="PF00582"/>
    </source>
</evidence>
<dbReference type="EMBL" id="MT631379">
    <property type="protein sequence ID" value="QNO49429.1"/>
    <property type="molecule type" value="Genomic_DNA"/>
</dbReference>
<feature type="domain" description="UspA" evidence="2">
    <location>
        <begin position="142"/>
        <end position="300"/>
    </location>
</feature>
<comment type="similarity">
    <text evidence="1">Belongs to the universal stress protein A family.</text>
</comment>
<dbReference type="InterPro" id="IPR014729">
    <property type="entry name" value="Rossmann-like_a/b/a_fold"/>
</dbReference>
<feature type="domain" description="UspA" evidence="2">
    <location>
        <begin position="7"/>
        <end position="134"/>
    </location>
</feature>
<dbReference type="Pfam" id="PF00582">
    <property type="entry name" value="Usp"/>
    <property type="match status" value="2"/>
</dbReference>
<evidence type="ECO:0000256" key="1">
    <source>
        <dbReference type="ARBA" id="ARBA00008791"/>
    </source>
</evidence>
<protein>
    <recommendedName>
        <fullName evidence="2">UspA domain-containing protein</fullName>
    </recommendedName>
</protein>
<dbReference type="PANTHER" id="PTHR46268:SF6">
    <property type="entry name" value="UNIVERSAL STRESS PROTEIN UP12"/>
    <property type="match status" value="1"/>
</dbReference>
<dbReference type="AlphaFoldDB" id="A0A7G9YN45"/>
<accession>A0A7G9YN45</accession>